<reference evidence="1" key="1">
    <citation type="submission" date="2022-10" db="EMBL/GenBank/DDBJ databases">
        <title>Chryseobacterium sp. nov., a novel bacterial species.</title>
        <authorList>
            <person name="Cao Y."/>
        </authorList>
    </citation>
    <scope>NUCLEOTIDE SEQUENCE</scope>
    <source>
        <strain evidence="1">CCTCC AB2015118</strain>
    </source>
</reference>
<sequence length="149" mass="17602">MEKRNINLKKWESMKFLSLLMLCAIFFSCRSNEFRLYYYNGLNSNNNSTLSSSLQDFFDPNEEMAIVKIKDNTLKNELSNIKNKIVAKNQVFDLDDGNYSFAFINEKDTLFAQSSLEFWKYRDKGLAVKLSDFSKKKILEYYKISPNQY</sequence>
<name>A0ABT3XN55_9FLAO</name>
<protein>
    <recommendedName>
        <fullName evidence="3">Lipoprotein</fullName>
    </recommendedName>
</protein>
<organism evidence="1 2">
    <name type="scientific">Chryseobacterium formosus</name>
    <dbReference type="NCBI Taxonomy" id="1537363"/>
    <lineage>
        <taxon>Bacteria</taxon>
        <taxon>Pseudomonadati</taxon>
        <taxon>Bacteroidota</taxon>
        <taxon>Flavobacteriia</taxon>
        <taxon>Flavobacteriales</taxon>
        <taxon>Weeksellaceae</taxon>
        <taxon>Chryseobacterium group</taxon>
        <taxon>Chryseobacterium</taxon>
    </lineage>
</organism>
<dbReference type="PROSITE" id="PS51257">
    <property type="entry name" value="PROKAR_LIPOPROTEIN"/>
    <property type="match status" value="1"/>
</dbReference>
<proteinExistence type="predicted"/>
<dbReference type="RefSeq" id="WP_267264402.1">
    <property type="nucleotide sequence ID" value="NZ_JAOVZW010000003.1"/>
</dbReference>
<evidence type="ECO:0000313" key="2">
    <source>
        <dbReference type="Proteomes" id="UP001073122"/>
    </source>
</evidence>
<accession>A0ABT3XN55</accession>
<dbReference type="Proteomes" id="UP001073122">
    <property type="component" value="Unassembled WGS sequence"/>
</dbReference>
<comment type="caution">
    <text evidence="1">The sequence shown here is derived from an EMBL/GenBank/DDBJ whole genome shotgun (WGS) entry which is preliminary data.</text>
</comment>
<dbReference type="EMBL" id="JAOVZW010000003">
    <property type="protein sequence ID" value="MCX8523081.1"/>
    <property type="molecule type" value="Genomic_DNA"/>
</dbReference>
<gene>
    <name evidence="1" type="ORF">OF897_03990</name>
</gene>
<keyword evidence="2" id="KW-1185">Reference proteome</keyword>
<evidence type="ECO:0008006" key="3">
    <source>
        <dbReference type="Google" id="ProtNLM"/>
    </source>
</evidence>
<evidence type="ECO:0000313" key="1">
    <source>
        <dbReference type="EMBL" id="MCX8523081.1"/>
    </source>
</evidence>